<protein>
    <recommendedName>
        <fullName evidence="3">Thymidylate synthase</fullName>
    </recommendedName>
</protein>
<dbReference type="InterPro" id="IPR003745">
    <property type="entry name" value="DUF166"/>
</dbReference>
<evidence type="ECO:0000313" key="2">
    <source>
        <dbReference type="Proteomes" id="UP000002063"/>
    </source>
</evidence>
<dbReference type="GeneID" id="8514006"/>
<gene>
    <name evidence="1" type="ordered locus">Metvu_1646</name>
</gene>
<dbReference type="HOGENOM" id="CLU_110109_0_0_2"/>
<keyword evidence="2" id="KW-1185">Reference proteome</keyword>
<sequence>MAKILVVSDGAYGYRVQGTVNSFGKKNKFLGIYKIDRPDDLLVDNIEFPEELLEKIKEADILLLYTQHPDNTYYLCYEARRLNKDIAIIVATWSGEGAKKELSKFDAICPEEMCLLDEEEVRGIIDKYPKLKEFLEEFGTPKVRVYVKNGEVKDVDVLRTSICGSTLFMAKLMRGMKVNDLEEFARNSAMLIQRYPCVAGKIKIFRGDCKKQKALNIHKKAILDGLTILD</sequence>
<evidence type="ECO:0000313" key="1">
    <source>
        <dbReference type="EMBL" id="ACX73499.1"/>
    </source>
</evidence>
<dbReference type="Pfam" id="PF02593">
    <property type="entry name" value="DUF166"/>
    <property type="match status" value="1"/>
</dbReference>
<dbReference type="EMBL" id="CP001787">
    <property type="protein sequence ID" value="ACX73499.1"/>
    <property type="molecule type" value="Genomic_DNA"/>
</dbReference>
<name>C9RDX0_METVM</name>
<dbReference type="KEGG" id="mvu:Metvu_1646"/>
<evidence type="ECO:0008006" key="3">
    <source>
        <dbReference type="Google" id="ProtNLM"/>
    </source>
</evidence>
<accession>C9RDX0</accession>
<reference evidence="1" key="1">
    <citation type="submission" date="2009-10" db="EMBL/GenBank/DDBJ databases">
        <title>Complete sequence of chromosome of Methanocaldococcus vulcanius M7.</title>
        <authorList>
            <consortium name="US DOE Joint Genome Institute"/>
            <person name="Lucas S."/>
            <person name="Copeland A."/>
            <person name="Lapidus A."/>
            <person name="Glavina del Rio T."/>
            <person name="Dalin E."/>
            <person name="Tice H."/>
            <person name="Bruce D."/>
            <person name="Goodwin L."/>
            <person name="Pitluck S."/>
            <person name="Lcollab F.I."/>
            <person name="Brettin T."/>
            <person name="Detter J.C."/>
            <person name="Han C."/>
            <person name="Tapia R."/>
            <person name="Kuske C.R."/>
            <person name="Schmutz J."/>
            <person name="Larimer F."/>
            <person name="Land M."/>
            <person name="Hauser L."/>
            <person name="Kyrpides N."/>
            <person name="Ovchinikova G."/>
            <person name="Sieprawska-Lupa M."/>
            <person name="Whitman W.B."/>
            <person name="Woyke T."/>
        </authorList>
    </citation>
    <scope>NUCLEOTIDE SEQUENCE [LARGE SCALE GENOMIC DNA]</scope>
    <source>
        <strain evidence="1">M7</strain>
    </source>
</reference>
<dbReference type="RefSeq" id="WP_015733718.1">
    <property type="nucleotide sequence ID" value="NC_013407.1"/>
</dbReference>
<dbReference type="AlphaFoldDB" id="C9RDX0"/>
<dbReference type="Proteomes" id="UP000002063">
    <property type="component" value="Chromosome"/>
</dbReference>
<dbReference type="STRING" id="579137.Metvu_1646"/>
<proteinExistence type="predicted"/>
<organism evidence="1 2">
    <name type="scientific">Methanocaldococcus vulcanius (strain ATCC 700851 / DSM 12094 / M7)</name>
    <name type="common">Methanococcus vulcanius</name>
    <dbReference type="NCBI Taxonomy" id="579137"/>
    <lineage>
        <taxon>Archaea</taxon>
        <taxon>Methanobacteriati</taxon>
        <taxon>Methanobacteriota</taxon>
        <taxon>Methanomada group</taxon>
        <taxon>Methanococci</taxon>
        <taxon>Methanococcales</taxon>
        <taxon>Methanocaldococcaceae</taxon>
        <taxon>Methanocaldococcus</taxon>
    </lineage>
</organism>
<dbReference type="eggNOG" id="arCOG02469">
    <property type="taxonomic scope" value="Archaea"/>
</dbReference>
<dbReference type="OrthoDB" id="146618at2157"/>